<accession>E4Y0T6</accession>
<proteinExistence type="predicted"/>
<name>E4Y0T6_OIKDI</name>
<protein>
    <submittedName>
        <fullName evidence="1">Uncharacterized protein</fullName>
    </submittedName>
</protein>
<organism evidence="1">
    <name type="scientific">Oikopleura dioica</name>
    <name type="common">Tunicate</name>
    <dbReference type="NCBI Taxonomy" id="34765"/>
    <lineage>
        <taxon>Eukaryota</taxon>
        <taxon>Metazoa</taxon>
        <taxon>Chordata</taxon>
        <taxon>Tunicata</taxon>
        <taxon>Appendicularia</taxon>
        <taxon>Copelata</taxon>
        <taxon>Oikopleuridae</taxon>
        <taxon>Oikopleura</taxon>
    </lineage>
</organism>
<evidence type="ECO:0000313" key="1">
    <source>
        <dbReference type="EMBL" id="CBY15494.1"/>
    </source>
</evidence>
<evidence type="ECO:0000313" key="2">
    <source>
        <dbReference type="Proteomes" id="UP000001307"/>
    </source>
</evidence>
<dbReference type="InParanoid" id="E4Y0T6"/>
<reference evidence="1" key="1">
    <citation type="journal article" date="2010" name="Science">
        <title>Plasticity of animal genome architecture unmasked by rapid evolution of a pelagic tunicate.</title>
        <authorList>
            <person name="Denoeud F."/>
            <person name="Henriet S."/>
            <person name="Mungpakdee S."/>
            <person name="Aury J.M."/>
            <person name="Da Silva C."/>
            <person name="Brinkmann H."/>
            <person name="Mikhaleva J."/>
            <person name="Olsen L.C."/>
            <person name="Jubin C."/>
            <person name="Canestro C."/>
            <person name="Bouquet J.M."/>
            <person name="Danks G."/>
            <person name="Poulain J."/>
            <person name="Campsteijn C."/>
            <person name="Adamski M."/>
            <person name="Cross I."/>
            <person name="Yadetie F."/>
            <person name="Muffato M."/>
            <person name="Louis A."/>
            <person name="Butcher S."/>
            <person name="Tsagkogeorga G."/>
            <person name="Konrad A."/>
            <person name="Singh S."/>
            <person name="Jensen M.F."/>
            <person name="Cong E.H."/>
            <person name="Eikeseth-Otteraa H."/>
            <person name="Noel B."/>
            <person name="Anthouard V."/>
            <person name="Porcel B.M."/>
            <person name="Kachouri-Lafond R."/>
            <person name="Nishino A."/>
            <person name="Ugolini M."/>
            <person name="Chourrout P."/>
            <person name="Nishida H."/>
            <person name="Aasland R."/>
            <person name="Huzurbazar S."/>
            <person name="Westhof E."/>
            <person name="Delsuc F."/>
            <person name="Lehrach H."/>
            <person name="Reinhardt R."/>
            <person name="Weissenbach J."/>
            <person name="Roy S.W."/>
            <person name="Artiguenave F."/>
            <person name="Postlethwait J.H."/>
            <person name="Manak J.R."/>
            <person name="Thompson E.M."/>
            <person name="Jaillon O."/>
            <person name="Du Pasquier L."/>
            <person name="Boudinot P."/>
            <person name="Liberles D.A."/>
            <person name="Volff J.N."/>
            <person name="Philippe H."/>
            <person name="Lenhard B."/>
            <person name="Roest Crollius H."/>
            <person name="Wincker P."/>
            <person name="Chourrout D."/>
        </authorList>
    </citation>
    <scope>NUCLEOTIDE SEQUENCE [LARGE SCALE GENOMIC DNA]</scope>
</reference>
<keyword evidence="2" id="KW-1185">Reference proteome</keyword>
<dbReference type="EMBL" id="FN653531">
    <property type="protein sequence ID" value="CBY15494.1"/>
    <property type="molecule type" value="Genomic_DNA"/>
</dbReference>
<dbReference type="AlphaFoldDB" id="E4Y0T6"/>
<dbReference type="Proteomes" id="UP000001307">
    <property type="component" value="Unassembled WGS sequence"/>
</dbReference>
<sequence length="42" mass="4598">MKSVQFANVKRRASSITRSAVTRVACSSGASYFCRITILTET</sequence>
<gene>
    <name evidence="1" type="ORF">GSOID_T00013772001</name>
</gene>